<dbReference type="InterPro" id="IPR042241">
    <property type="entry name" value="GCP_C_sf"/>
</dbReference>
<feature type="chain" id="PRO_5012023326" description="Spindle pole body component" evidence="8">
    <location>
        <begin position="16"/>
        <end position="968"/>
    </location>
</feature>
<evidence type="ECO:0000256" key="2">
    <source>
        <dbReference type="ARBA" id="ARBA00010337"/>
    </source>
</evidence>
<dbReference type="Gene3D" id="1.20.120.1900">
    <property type="entry name" value="Gamma-tubulin complex, C-terminal domain"/>
    <property type="match status" value="1"/>
</dbReference>
<dbReference type="GO" id="GO:0007020">
    <property type="term" value="P:microtubule nucleation"/>
    <property type="evidence" value="ECO:0007669"/>
    <property type="project" value="InterPro"/>
</dbReference>
<dbReference type="GO" id="GO:0044732">
    <property type="term" value="C:mitotic spindle pole body"/>
    <property type="evidence" value="ECO:0007669"/>
    <property type="project" value="TreeGrafter"/>
</dbReference>
<dbReference type="AlphaFoldDB" id="A0A1B9GVR8"/>
<accession>A0A1B9GVR8</accession>
<evidence type="ECO:0000259" key="9">
    <source>
        <dbReference type="Pfam" id="PF04130"/>
    </source>
</evidence>
<dbReference type="GO" id="GO:0031122">
    <property type="term" value="P:cytoplasmic microtubule organization"/>
    <property type="evidence" value="ECO:0007669"/>
    <property type="project" value="TreeGrafter"/>
</dbReference>
<gene>
    <name evidence="11" type="ORF">I316_03178</name>
</gene>
<feature type="region of interest" description="Disordered" evidence="7">
    <location>
        <begin position="88"/>
        <end position="108"/>
    </location>
</feature>
<dbReference type="PANTHER" id="PTHR19302:SF27">
    <property type="entry name" value="GAMMA-TUBULIN COMPLEX COMPONENT 4"/>
    <property type="match status" value="1"/>
</dbReference>
<feature type="compositionally biased region" description="Low complexity" evidence="7">
    <location>
        <begin position="813"/>
        <end position="824"/>
    </location>
</feature>
<dbReference type="GO" id="GO:0051225">
    <property type="term" value="P:spindle assembly"/>
    <property type="evidence" value="ECO:0007669"/>
    <property type="project" value="TreeGrafter"/>
</dbReference>
<feature type="region of interest" description="Disordered" evidence="7">
    <location>
        <begin position="750"/>
        <end position="781"/>
    </location>
</feature>
<sequence length="968" mass="105903">MLAEVLLVLLGHDSSFFVPSPPSPSSQLTTLTVSPHLAEYLHPGEVISLNSLGQLAFWYRAIKSWATLIQKRGREAVIAESLTSSKKGKGKERASARDTASGAEADEETVPNQYMCTLASSVLDTLSSYELLVVETEARILNFDPAVVQDPEQGYVPLSNLVATFDGWQAPLSSLHALTQQLSSSPLSREQEKSGEQERGWTPGGLLDLIYDKTQTGNPSLKKIYTRILSSLIRLLLTHLVSFLLYGIAPTRSTPTSPSIAIDVGSDPLSPKYRIYRLNDHLLPSSIDRRTRESILYIGRVAATLKREGMSLPKSLVDGVRVEIMAVKSLEEIGGLDDAIQRARAEVGEWLWKHILTGPQLAEAIESLANYFLTRKADFACSLLREITRLQLDKLVLSNPHSSSSVIREQDLDLALLRASVGTSAELDSALEGLRFRLERGPLRAIPPAPAAHKTVRSGTSGEGEGQDGSNEFRRLFSSSLLGTPLELTMSITWPLDLFLSPTALSSYADINAYLLAFRDTQIKVQQCWTSLTASRRQHRRWTEAEDDGSLAGQEGDDRKHLVRNAWGTVRIMGWWLDQMIGHFMDDIIDVQHRKLLEQLELVNMDGRVDHTGESIPGLLRGSVRENRTGTATPAPLGISSSTREGTKYTRAYTPSAIDGRPQSPLSETHTWGEGGTVRSNRAPPTPTKMVANYLDFLTLRQIHSTHLSFLREGLLISDVSLATILREILDTCKRFTALVLDRWGGDALPHLSEEGGRGGGASDAEDDGGRQETAVDGPVREREAALREINEELHDLLLEFFSALLDTQNPGSNTNNANTSTSADDLGDNRSLAGERPSFSRSRNANASRSRIQMSRMMSRQSSFFGRSMSNRGMGSGLGSRSGGGGMGVGSASVGEKSRDMLAESEGVLSRHVEQLLLRLDFNGVFTSWKQRQEGEDDGNDDAGNVPDRGQAGARRRLGSVLAEGGL</sequence>
<feature type="region of interest" description="Disordered" evidence="7">
    <location>
        <begin position="449"/>
        <end position="470"/>
    </location>
</feature>
<evidence type="ECO:0000256" key="3">
    <source>
        <dbReference type="ARBA" id="ARBA00022490"/>
    </source>
</evidence>
<keyword evidence="5 6" id="KW-0206">Cytoskeleton</keyword>
<keyword evidence="8" id="KW-0732">Signal</keyword>
<dbReference type="GO" id="GO:0000278">
    <property type="term" value="P:mitotic cell cycle"/>
    <property type="evidence" value="ECO:0007669"/>
    <property type="project" value="TreeGrafter"/>
</dbReference>
<dbReference type="GO" id="GO:0005874">
    <property type="term" value="C:microtubule"/>
    <property type="evidence" value="ECO:0007669"/>
    <property type="project" value="UniProtKB-KW"/>
</dbReference>
<feature type="signal peptide" evidence="8">
    <location>
        <begin position="1"/>
        <end position="15"/>
    </location>
</feature>
<dbReference type="GO" id="GO:0051321">
    <property type="term" value="P:meiotic cell cycle"/>
    <property type="evidence" value="ECO:0007669"/>
    <property type="project" value="TreeGrafter"/>
</dbReference>
<dbReference type="PANTHER" id="PTHR19302">
    <property type="entry name" value="GAMMA TUBULIN COMPLEX PROTEIN"/>
    <property type="match status" value="1"/>
</dbReference>
<feature type="domain" description="Gamma tubulin complex component protein N-terminal" evidence="10">
    <location>
        <begin position="2"/>
        <end position="355"/>
    </location>
</feature>
<evidence type="ECO:0000313" key="11">
    <source>
        <dbReference type="EMBL" id="OCF35137.1"/>
    </source>
</evidence>
<dbReference type="OrthoDB" id="1608002at2759"/>
<reference evidence="11 12" key="1">
    <citation type="submission" date="2013-07" db="EMBL/GenBank/DDBJ databases">
        <title>The Genome Sequence of Cryptococcus heveanensis BCC8398.</title>
        <authorList>
            <consortium name="The Broad Institute Genome Sequencing Platform"/>
            <person name="Cuomo C."/>
            <person name="Litvintseva A."/>
            <person name="Chen Y."/>
            <person name="Heitman J."/>
            <person name="Sun S."/>
            <person name="Springer D."/>
            <person name="Dromer F."/>
            <person name="Young S.K."/>
            <person name="Zeng Q."/>
            <person name="Gargeya S."/>
            <person name="Fitzgerald M."/>
            <person name="Abouelleil A."/>
            <person name="Alvarado L."/>
            <person name="Berlin A.M."/>
            <person name="Chapman S.B."/>
            <person name="Dewar J."/>
            <person name="Goldberg J."/>
            <person name="Griggs A."/>
            <person name="Gujja S."/>
            <person name="Hansen M."/>
            <person name="Howarth C."/>
            <person name="Imamovic A."/>
            <person name="Larimer J."/>
            <person name="McCowan C."/>
            <person name="Murphy C."/>
            <person name="Pearson M."/>
            <person name="Priest M."/>
            <person name="Roberts A."/>
            <person name="Saif S."/>
            <person name="Shea T."/>
            <person name="Sykes S."/>
            <person name="Wortman J."/>
            <person name="Nusbaum C."/>
            <person name="Birren B."/>
        </authorList>
    </citation>
    <scope>NUCLEOTIDE SEQUENCE [LARGE SCALE GENOMIC DNA]</scope>
    <source>
        <strain evidence="11 12">BCC8398</strain>
    </source>
</reference>
<feature type="region of interest" description="Disordered" evidence="7">
    <location>
        <begin position="933"/>
        <end position="968"/>
    </location>
</feature>
<keyword evidence="3 6" id="KW-0963">Cytoplasm</keyword>
<evidence type="ECO:0000256" key="1">
    <source>
        <dbReference type="ARBA" id="ARBA00004267"/>
    </source>
</evidence>
<proteinExistence type="inferred from homology"/>
<evidence type="ECO:0000256" key="5">
    <source>
        <dbReference type="ARBA" id="ARBA00023212"/>
    </source>
</evidence>
<evidence type="ECO:0000256" key="7">
    <source>
        <dbReference type="SAM" id="MobiDB-lite"/>
    </source>
</evidence>
<dbReference type="InterPro" id="IPR007259">
    <property type="entry name" value="GCP"/>
</dbReference>
<comment type="similarity">
    <text evidence="2 6">Belongs to the TUBGCP family.</text>
</comment>
<dbReference type="STRING" id="1296120.A0A1B9GVR8"/>
<keyword evidence="12" id="KW-1185">Reference proteome</keyword>
<evidence type="ECO:0000259" key="10">
    <source>
        <dbReference type="Pfam" id="PF17681"/>
    </source>
</evidence>
<feature type="region of interest" description="Disordered" evidence="7">
    <location>
        <begin position="654"/>
        <end position="685"/>
    </location>
</feature>
<dbReference type="EMBL" id="KI669500">
    <property type="protein sequence ID" value="OCF35137.1"/>
    <property type="molecule type" value="Genomic_DNA"/>
</dbReference>
<protein>
    <recommendedName>
        <fullName evidence="6">Spindle pole body component</fullName>
    </recommendedName>
</protein>
<evidence type="ECO:0000256" key="6">
    <source>
        <dbReference type="RuleBase" id="RU363050"/>
    </source>
</evidence>
<organism evidence="11 12">
    <name type="scientific">Kwoniella heveanensis BCC8398</name>
    <dbReference type="NCBI Taxonomy" id="1296120"/>
    <lineage>
        <taxon>Eukaryota</taxon>
        <taxon>Fungi</taxon>
        <taxon>Dikarya</taxon>
        <taxon>Basidiomycota</taxon>
        <taxon>Agaricomycotina</taxon>
        <taxon>Tremellomycetes</taxon>
        <taxon>Tremellales</taxon>
        <taxon>Cryptococcaceae</taxon>
        <taxon>Kwoniella</taxon>
    </lineage>
</organism>
<feature type="compositionally biased region" description="Low complexity" evidence="7">
    <location>
        <begin position="841"/>
        <end position="874"/>
    </location>
</feature>
<dbReference type="Pfam" id="PF17681">
    <property type="entry name" value="GCP_N_terminal"/>
    <property type="match status" value="1"/>
</dbReference>
<dbReference type="GO" id="GO:0000930">
    <property type="term" value="C:gamma-tubulin complex"/>
    <property type="evidence" value="ECO:0007669"/>
    <property type="project" value="UniProtKB-ARBA"/>
</dbReference>
<feature type="region of interest" description="Disordered" evidence="7">
    <location>
        <begin position="810"/>
        <end position="899"/>
    </location>
</feature>
<name>A0A1B9GVR8_9TREE</name>
<dbReference type="Pfam" id="PF04130">
    <property type="entry name" value="GCP_C_terminal"/>
    <property type="match status" value="1"/>
</dbReference>
<feature type="domain" description="Gamma tubulin complex component C-terminal" evidence="9">
    <location>
        <begin position="362"/>
        <end position="927"/>
    </location>
</feature>
<evidence type="ECO:0000256" key="8">
    <source>
        <dbReference type="SAM" id="SignalP"/>
    </source>
</evidence>
<dbReference type="GO" id="GO:0000922">
    <property type="term" value="C:spindle pole"/>
    <property type="evidence" value="ECO:0007669"/>
    <property type="project" value="InterPro"/>
</dbReference>
<reference evidence="12" key="2">
    <citation type="submission" date="2013-12" db="EMBL/GenBank/DDBJ databases">
        <title>Evolution of pathogenesis and genome organization in the Tremellales.</title>
        <authorList>
            <person name="Cuomo C."/>
            <person name="Litvintseva A."/>
            <person name="Heitman J."/>
            <person name="Chen Y."/>
            <person name="Sun S."/>
            <person name="Springer D."/>
            <person name="Dromer F."/>
            <person name="Young S."/>
            <person name="Zeng Q."/>
            <person name="Chapman S."/>
            <person name="Gujja S."/>
            <person name="Saif S."/>
            <person name="Birren B."/>
        </authorList>
    </citation>
    <scope>NUCLEOTIDE SEQUENCE [LARGE SCALE GENOMIC DNA]</scope>
    <source>
        <strain evidence="12">BCC8398</strain>
    </source>
</reference>
<evidence type="ECO:0000313" key="12">
    <source>
        <dbReference type="Proteomes" id="UP000092666"/>
    </source>
</evidence>
<dbReference type="Proteomes" id="UP000092666">
    <property type="component" value="Unassembled WGS sequence"/>
</dbReference>
<keyword evidence="4 6" id="KW-0493">Microtubule</keyword>
<dbReference type="InterPro" id="IPR040457">
    <property type="entry name" value="GCP_C"/>
</dbReference>
<dbReference type="InterPro" id="IPR041470">
    <property type="entry name" value="GCP_N"/>
</dbReference>
<dbReference type="GO" id="GO:0043015">
    <property type="term" value="F:gamma-tubulin binding"/>
    <property type="evidence" value="ECO:0007669"/>
    <property type="project" value="InterPro"/>
</dbReference>
<evidence type="ECO:0000256" key="4">
    <source>
        <dbReference type="ARBA" id="ARBA00022701"/>
    </source>
</evidence>
<comment type="subcellular location">
    <subcellularLocation>
        <location evidence="1 6">Cytoplasm</location>
        <location evidence="1 6">Cytoskeleton</location>
        <location evidence="1 6">Microtubule organizing center</location>
    </subcellularLocation>
</comment>
<feature type="compositionally biased region" description="Gly residues" evidence="7">
    <location>
        <begin position="875"/>
        <end position="890"/>
    </location>
</feature>
<dbReference type="GO" id="GO:0051011">
    <property type="term" value="F:microtubule minus-end binding"/>
    <property type="evidence" value="ECO:0007669"/>
    <property type="project" value="TreeGrafter"/>
</dbReference>